<evidence type="ECO:0000313" key="2">
    <source>
        <dbReference type="Proteomes" id="UP001642484"/>
    </source>
</evidence>
<comment type="caution">
    <text evidence="1">The sequence shown here is derived from an EMBL/GenBank/DDBJ whole genome shotgun (WGS) entry which is preliminary data.</text>
</comment>
<evidence type="ECO:0000313" key="1">
    <source>
        <dbReference type="EMBL" id="CAK9006861.1"/>
    </source>
</evidence>
<accession>A0ABP0IXN6</accession>
<protein>
    <submittedName>
        <fullName evidence="1">Uncharacterized protein</fullName>
    </submittedName>
</protein>
<gene>
    <name evidence="1" type="ORF">CCMP2556_LOCUS8600</name>
</gene>
<name>A0ABP0IXN6_9DINO</name>
<proteinExistence type="predicted"/>
<reference evidence="1 2" key="1">
    <citation type="submission" date="2024-02" db="EMBL/GenBank/DDBJ databases">
        <authorList>
            <person name="Chen Y."/>
            <person name="Shah S."/>
            <person name="Dougan E. K."/>
            <person name="Thang M."/>
            <person name="Chan C."/>
        </authorList>
    </citation>
    <scope>NUCLEOTIDE SEQUENCE [LARGE SCALE GENOMIC DNA]</scope>
</reference>
<organism evidence="1 2">
    <name type="scientific">Durusdinium trenchii</name>
    <dbReference type="NCBI Taxonomy" id="1381693"/>
    <lineage>
        <taxon>Eukaryota</taxon>
        <taxon>Sar</taxon>
        <taxon>Alveolata</taxon>
        <taxon>Dinophyceae</taxon>
        <taxon>Suessiales</taxon>
        <taxon>Symbiodiniaceae</taxon>
        <taxon>Durusdinium</taxon>
    </lineage>
</organism>
<dbReference type="EMBL" id="CAXAMN010003914">
    <property type="protein sequence ID" value="CAK9006861.1"/>
    <property type="molecule type" value="Genomic_DNA"/>
</dbReference>
<dbReference type="Proteomes" id="UP001642484">
    <property type="component" value="Unassembled WGS sequence"/>
</dbReference>
<sequence>MEAIQAQMCHSLEDEFDEVMEPPLDEFDMWDHQQALSAERTPQKRAMISHLQKSFLEQLHSECDLNEAAANAIRSLKGFTPGSSPGSPPTISSGEFAIFDEEDRMGQDCEVDAFDLFAARSASIEAMDDDRKRLVGKMQAAFLDALNDQDANGAAAAALKNVLGSSASARSQRAKELFQTFYRENLEQLNDANAAAASALRSLAAAKS</sequence>
<keyword evidence="2" id="KW-1185">Reference proteome</keyword>